<protein>
    <recommendedName>
        <fullName evidence="2">DUF1648 domain-containing protein</fullName>
    </recommendedName>
</protein>
<keyword evidence="1" id="KW-0812">Transmembrane</keyword>
<dbReference type="EMBL" id="FRAR01000033">
    <property type="protein sequence ID" value="SHK95784.1"/>
    <property type="molecule type" value="Genomic_DNA"/>
</dbReference>
<evidence type="ECO:0000313" key="3">
    <source>
        <dbReference type="EMBL" id="SHK95784.1"/>
    </source>
</evidence>
<reference evidence="4" key="1">
    <citation type="submission" date="2016-11" db="EMBL/GenBank/DDBJ databases">
        <authorList>
            <person name="Varghese N."/>
            <person name="Submissions S."/>
        </authorList>
    </citation>
    <scope>NUCLEOTIDE SEQUENCE [LARGE SCALE GENOMIC DNA]</scope>
    <source>
        <strain evidence="4">DSM 10349</strain>
    </source>
</reference>
<dbReference type="AlphaFoldDB" id="A0A1M6WQ77"/>
<accession>A0A1M6WQ77</accession>
<feature type="domain" description="DUF1648" evidence="2">
    <location>
        <begin position="15"/>
        <end position="64"/>
    </location>
</feature>
<dbReference type="PANTHER" id="PTHR37810">
    <property type="entry name" value="IMMUNITY PROTEIN SDPI"/>
    <property type="match status" value="1"/>
</dbReference>
<keyword evidence="1" id="KW-1133">Transmembrane helix</keyword>
<keyword evidence="1" id="KW-0472">Membrane</keyword>
<evidence type="ECO:0000313" key="4">
    <source>
        <dbReference type="Proteomes" id="UP000183997"/>
    </source>
</evidence>
<name>A0A1M6WQ77_9FIRM</name>
<dbReference type="GO" id="GO:0009636">
    <property type="term" value="P:response to toxic substance"/>
    <property type="evidence" value="ECO:0007669"/>
    <property type="project" value="TreeGrafter"/>
</dbReference>
<dbReference type="PANTHER" id="PTHR37810:SF5">
    <property type="entry name" value="IMMUNITY PROTEIN SDPI"/>
    <property type="match status" value="1"/>
</dbReference>
<dbReference type="Pfam" id="PF07853">
    <property type="entry name" value="DUF1648"/>
    <property type="match status" value="1"/>
</dbReference>
<dbReference type="OrthoDB" id="9808690at2"/>
<dbReference type="Proteomes" id="UP000183997">
    <property type="component" value="Unassembled WGS sequence"/>
</dbReference>
<gene>
    <name evidence="3" type="ORF">SAMN02745123_03725</name>
</gene>
<keyword evidence="4" id="KW-1185">Reference proteome</keyword>
<proteinExistence type="predicted"/>
<feature type="transmembrane region" description="Helical" evidence="1">
    <location>
        <begin position="56"/>
        <end position="77"/>
    </location>
</feature>
<evidence type="ECO:0000259" key="2">
    <source>
        <dbReference type="Pfam" id="PF07853"/>
    </source>
</evidence>
<dbReference type="RefSeq" id="WP_072917338.1">
    <property type="nucleotide sequence ID" value="NZ_FRAR01000033.1"/>
</dbReference>
<dbReference type="InterPro" id="IPR012867">
    <property type="entry name" value="DUF1648"/>
</dbReference>
<evidence type="ECO:0000256" key="1">
    <source>
        <dbReference type="SAM" id="Phobius"/>
    </source>
</evidence>
<feature type="transmembrane region" description="Helical" evidence="1">
    <location>
        <begin position="113"/>
        <end position="137"/>
    </location>
</feature>
<organism evidence="3 4">
    <name type="scientific">Desulforamulus aeronauticus DSM 10349</name>
    <dbReference type="NCBI Taxonomy" id="1121421"/>
    <lineage>
        <taxon>Bacteria</taxon>
        <taxon>Bacillati</taxon>
        <taxon>Bacillota</taxon>
        <taxon>Clostridia</taxon>
        <taxon>Eubacteriales</taxon>
        <taxon>Peptococcaceae</taxon>
        <taxon>Desulforamulus</taxon>
    </lineage>
</organism>
<dbReference type="STRING" id="1121421.SAMN02745123_03725"/>
<sequence>MPKLTIRHRLAVPGILVLITLYLAIHHYPTLPEQIPTHFNASGAPDSWGKTSFSSIFSLPLLQIALYALLSGLIYLFTTRRDIRPMINLPNRDKLTDEQVEGIRIAIVNGMSWLNLVTCTMLFYIQFGTFQIVKGVWSGLGSFVWLFTILIVGIAGWMLYQLFILRK</sequence>
<feature type="transmembrane region" description="Helical" evidence="1">
    <location>
        <begin position="143"/>
        <end position="165"/>
    </location>
</feature>